<dbReference type="Proteomes" id="UP001228905">
    <property type="component" value="Unassembled WGS sequence"/>
</dbReference>
<organism evidence="4 5">
    <name type="scientific">Caulobacter ginsengisoli</name>
    <dbReference type="NCBI Taxonomy" id="400775"/>
    <lineage>
        <taxon>Bacteria</taxon>
        <taxon>Pseudomonadati</taxon>
        <taxon>Pseudomonadota</taxon>
        <taxon>Alphaproteobacteria</taxon>
        <taxon>Caulobacterales</taxon>
        <taxon>Caulobacteraceae</taxon>
        <taxon>Caulobacter</taxon>
    </lineage>
</organism>
<keyword evidence="5" id="KW-1185">Reference proteome</keyword>
<feature type="compositionally biased region" description="Basic and acidic residues" evidence="2">
    <location>
        <begin position="105"/>
        <end position="120"/>
    </location>
</feature>
<keyword evidence="4" id="KW-0540">Nuclease</keyword>
<dbReference type="InterPro" id="IPR000305">
    <property type="entry name" value="GIY-YIG_endonuc"/>
</dbReference>
<comment type="similarity">
    <text evidence="1">Belongs to the UPF0213 family.</text>
</comment>
<dbReference type="PANTHER" id="PTHR34477">
    <property type="entry name" value="UPF0213 PROTEIN YHBQ"/>
    <property type="match status" value="1"/>
</dbReference>
<evidence type="ECO:0000256" key="2">
    <source>
        <dbReference type="SAM" id="MobiDB-lite"/>
    </source>
</evidence>
<feature type="domain" description="GIY-YIG" evidence="3">
    <location>
        <begin position="1"/>
        <end position="77"/>
    </location>
</feature>
<evidence type="ECO:0000259" key="3">
    <source>
        <dbReference type="PROSITE" id="PS50164"/>
    </source>
</evidence>
<name>A0ABU0IU53_9CAUL</name>
<evidence type="ECO:0000313" key="5">
    <source>
        <dbReference type="Proteomes" id="UP001228905"/>
    </source>
</evidence>
<sequence length="120" mass="14256">MTFAVYIMASAPYGTLYIGSTDDVVRRAWQHREKVMEGFTKRYGVTRLVWFEYHGSREAALVRERQLKFWKRKWKIRLIEAENPEWRDLFEEVASGLPPDQPRLVLDDKPIPEPGWRSDS</sequence>
<dbReference type="InterPro" id="IPR035901">
    <property type="entry name" value="GIY-YIG_endonuc_sf"/>
</dbReference>
<keyword evidence="4" id="KW-0378">Hydrolase</keyword>
<dbReference type="Pfam" id="PF01541">
    <property type="entry name" value="GIY-YIG"/>
    <property type="match status" value="1"/>
</dbReference>
<gene>
    <name evidence="4" type="ORF">QO010_002273</name>
</gene>
<dbReference type="EMBL" id="JAUSVS010000003">
    <property type="protein sequence ID" value="MDQ0464492.1"/>
    <property type="molecule type" value="Genomic_DNA"/>
</dbReference>
<dbReference type="RefSeq" id="WP_307349211.1">
    <property type="nucleotide sequence ID" value="NZ_JAUSVS010000003.1"/>
</dbReference>
<protein>
    <submittedName>
        <fullName evidence="4">Endonuclease</fullName>
    </submittedName>
</protein>
<accession>A0ABU0IU53</accession>
<dbReference type="GO" id="GO:0004519">
    <property type="term" value="F:endonuclease activity"/>
    <property type="evidence" value="ECO:0007669"/>
    <property type="project" value="UniProtKB-KW"/>
</dbReference>
<evidence type="ECO:0000313" key="4">
    <source>
        <dbReference type="EMBL" id="MDQ0464492.1"/>
    </source>
</evidence>
<reference evidence="4 5" key="1">
    <citation type="submission" date="2023-07" db="EMBL/GenBank/DDBJ databases">
        <title>Genomic Encyclopedia of Type Strains, Phase IV (KMG-IV): sequencing the most valuable type-strain genomes for metagenomic binning, comparative biology and taxonomic classification.</title>
        <authorList>
            <person name="Goeker M."/>
        </authorList>
    </citation>
    <scope>NUCLEOTIDE SEQUENCE [LARGE SCALE GENOMIC DNA]</scope>
    <source>
        <strain evidence="4 5">DSM 18695</strain>
    </source>
</reference>
<keyword evidence="4" id="KW-0255">Endonuclease</keyword>
<comment type="caution">
    <text evidence="4">The sequence shown here is derived from an EMBL/GenBank/DDBJ whole genome shotgun (WGS) entry which is preliminary data.</text>
</comment>
<feature type="region of interest" description="Disordered" evidence="2">
    <location>
        <begin position="96"/>
        <end position="120"/>
    </location>
</feature>
<dbReference type="SUPFAM" id="SSF82771">
    <property type="entry name" value="GIY-YIG endonuclease"/>
    <property type="match status" value="1"/>
</dbReference>
<dbReference type="CDD" id="cd10448">
    <property type="entry name" value="GIY-YIG_unchar_3"/>
    <property type="match status" value="1"/>
</dbReference>
<evidence type="ECO:0000256" key="1">
    <source>
        <dbReference type="ARBA" id="ARBA00007435"/>
    </source>
</evidence>
<dbReference type="PANTHER" id="PTHR34477:SF5">
    <property type="entry name" value="BSL5627 PROTEIN"/>
    <property type="match status" value="1"/>
</dbReference>
<dbReference type="InterPro" id="IPR050190">
    <property type="entry name" value="UPF0213_domain"/>
</dbReference>
<proteinExistence type="inferred from homology"/>
<dbReference type="Gene3D" id="3.40.1440.10">
    <property type="entry name" value="GIY-YIG endonuclease"/>
    <property type="match status" value="1"/>
</dbReference>
<dbReference type="PROSITE" id="PS50164">
    <property type="entry name" value="GIY_YIG"/>
    <property type="match status" value="1"/>
</dbReference>